<protein>
    <recommendedName>
        <fullName evidence="4">Carboxylic ester hydrolase</fullName>
        <ecNumber evidence="4">3.1.1.-</ecNumber>
    </recommendedName>
</protein>
<dbReference type="InterPro" id="IPR019826">
    <property type="entry name" value="Carboxylesterase_B_AS"/>
</dbReference>
<dbReference type="InterPro" id="IPR000997">
    <property type="entry name" value="Cholinesterase"/>
</dbReference>
<evidence type="ECO:0000313" key="7">
    <source>
        <dbReference type="Proteomes" id="UP000603227"/>
    </source>
</evidence>
<evidence type="ECO:0000256" key="3">
    <source>
        <dbReference type="PIRSR" id="PIRSR600997-1"/>
    </source>
</evidence>
<feature type="active site" description="Charge relay system" evidence="3">
    <location>
        <position position="355"/>
    </location>
</feature>
<dbReference type="PRINTS" id="PR00878">
    <property type="entry name" value="CHOLNESTRASE"/>
</dbReference>
<keyword evidence="2 4" id="KW-0378">Hydrolase</keyword>
<evidence type="ECO:0000256" key="1">
    <source>
        <dbReference type="ARBA" id="ARBA00005964"/>
    </source>
</evidence>
<feature type="domain" description="Carboxylesterase type B" evidence="5">
    <location>
        <begin position="182"/>
        <end position="509"/>
    </location>
</feature>
<dbReference type="PROSITE" id="PS00122">
    <property type="entry name" value="CARBOXYLESTERASE_B_1"/>
    <property type="match status" value="1"/>
</dbReference>
<sequence length="542" mass="57821">MHPADPGPATTAIEAIESVEAEVSGGPVIGRREGPERSVAAFRGVPYVAPPVGPYRFAAPRPHAGWSSPLRTDGPVGTVPPQLPSPFAALMGDPVGPDQTEACLTVNVWAPLTGRGPYPVLVWLPGGSFLTGGADLPRYDGAELAAQEEIVVVLVNYRLGALGFLSPSWAEPAAIEGAGTSLTFRATGESGHVTNAGLLDQIMALRWVRREIHAFGGDPHRITVIGQSAGGQALAALLALPQVRPLFRRAALHSAPLGMPPLSRAEAARTADALLAALSADGNADGIQALRTVPSERILLAQRQILARPRARGDVRPPFQLVADGTVVGPDLLGALRSSPPLHGLDVLAGTTRHECALWYGMDASLAAMTREEVAEEFAGQFGDRAEEALRLYTSGPADRPAAFEELKTDAFFAAPTQEFGDLVQERGAAVRLFRFDWEVPGRYSALRACHCLEIPFLLGRPEARRAPLFADAEPADLSGLRAEVRRLWGSFVRTGSASDAWPQHRRERPAVRVIGGERNGVLLRSLLEPVREALWTDRGAN</sequence>
<feature type="active site" description="Charge relay system" evidence="3">
    <location>
        <position position="451"/>
    </location>
</feature>
<dbReference type="EMBL" id="BNAT01000045">
    <property type="protein sequence ID" value="GHE57373.1"/>
    <property type="molecule type" value="Genomic_DNA"/>
</dbReference>
<name>A0A919DMP2_9ACTN</name>
<dbReference type="InterPro" id="IPR029058">
    <property type="entry name" value="AB_hydrolase_fold"/>
</dbReference>
<reference evidence="6" key="1">
    <citation type="journal article" date="2014" name="Int. J. Syst. Evol. Microbiol.">
        <title>Complete genome sequence of Corynebacterium casei LMG S-19264T (=DSM 44701T), isolated from a smear-ripened cheese.</title>
        <authorList>
            <consortium name="US DOE Joint Genome Institute (JGI-PGF)"/>
            <person name="Walter F."/>
            <person name="Albersmeier A."/>
            <person name="Kalinowski J."/>
            <person name="Ruckert C."/>
        </authorList>
    </citation>
    <scope>NUCLEOTIDE SEQUENCE</scope>
    <source>
        <strain evidence="6">CGMCC 4.7403</strain>
    </source>
</reference>
<dbReference type="Proteomes" id="UP000603227">
    <property type="component" value="Unassembled WGS sequence"/>
</dbReference>
<dbReference type="GO" id="GO:0004104">
    <property type="term" value="F:cholinesterase activity"/>
    <property type="evidence" value="ECO:0007669"/>
    <property type="project" value="InterPro"/>
</dbReference>
<dbReference type="AlphaFoldDB" id="A0A919DMP2"/>
<comment type="caution">
    <text evidence="6">The sequence shown here is derived from an EMBL/GenBank/DDBJ whole genome shotgun (WGS) entry which is preliminary data.</text>
</comment>
<evidence type="ECO:0000256" key="4">
    <source>
        <dbReference type="RuleBase" id="RU361235"/>
    </source>
</evidence>
<reference evidence="6" key="2">
    <citation type="submission" date="2020-09" db="EMBL/GenBank/DDBJ databases">
        <authorList>
            <person name="Sun Q."/>
            <person name="Zhou Y."/>
        </authorList>
    </citation>
    <scope>NUCLEOTIDE SEQUENCE</scope>
    <source>
        <strain evidence="6">CGMCC 4.7403</strain>
    </source>
</reference>
<feature type="domain" description="Carboxylesterase type B" evidence="5">
    <location>
        <begin position="21"/>
        <end position="166"/>
    </location>
</feature>
<proteinExistence type="inferred from homology"/>
<dbReference type="RefSeq" id="WP_189787361.1">
    <property type="nucleotide sequence ID" value="NZ_BNAT01000045.1"/>
</dbReference>
<dbReference type="EC" id="3.1.1.-" evidence="4"/>
<evidence type="ECO:0000256" key="2">
    <source>
        <dbReference type="ARBA" id="ARBA00022801"/>
    </source>
</evidence>
<dbReference type="Pfam" id="PF00135">
    <property type="entry name" value="COesterase"/>
    <property type="match status" value="2"/>
</dbReference>
<comment type="similarity">
    <text evidence="1 4">Belongs to the type-B carboxylesterase/lipase family.</text>
</comment>
<dbReference type="InterPro" id="IPR002018">
    <property type="entry name" value="CarbesteraseB"/>
</dbReference>
<dbReference type="SUPFAM" id="SSF53474">
    <property type="entry name" value="alpha/beta-Hydrolases"/>
    <property type="match status" value="1"/>
</dbReference>
<keyword evidence="7" id="KW-1185">Reference proteome</keyword>
<dbReference type="PANTHER" id="PTHR11559">
    <property type="entry name" value="CARBOXYLESTERASE"/>
    <property type="match status" value="1"/>
</dbReference>
<evidence type="ECO:0000259" key="5">
    <source>
        <dbReference type="Pfam" id="PF00135"/>
    </source>
</evidence>
<dbReference type="InterPro" id="IPR050309">
    <property type="entry name" value="Type-B_Carboxylest/Lipase"/>
</dbReference>
<organism evidence="6 7">
    <name type="scientific">Streptomyces capitiformicae</name>
    <dbReference type="NCBI Taxonomy" id="2014920"/>
    <lineage>
        <taxon>Bacteria</taxon>
        <taxon>Bacillati</taxon>
        <taxon>Actinomycetota</taxon>
        <taxon>Actinomycetes</taxon>
        <taxon>Kitasatosporales</taxon>
        <taxon>Streptomycetaceae</taxon>
        <taxon>Streptomyces</taxon>
    </lineage>
</organism>
<dbReference type="Gene3D" id="3.40.50.1820">
    <property type="entry name" value="alpha/beta hydrolase"/>
    <property type="match status" value="1"/>
</dbReference>
<feature type="active site" description="Acyl-ester intermediate" evidence="3">
    <location>
        <position position="228"/>
    </location>
</feature>
<gene>
    <name evidence="6" type="ORF">GCM10017771_80180</name>
</gene>
<accession>A0A919DMP2</accession>
<evidence type="ECO:0000313" key="6">
    <source>
        <dbReference type="EMBL" id="GHE57373.1"/>
    </source>
</evidence>